<comment type="caution">
    <text evidence="3">The sequence shown here is derived from an EMBL/GenBank/DDBJ whole genome shotgun (WGS) entry which is preliminary data.</text>
</comment>
<dbReference type="Pfam" id="PF02525">
    <property type="entry name" value="Flavodoxin_2"/>
    <property type="match status" value="1"/>
</dbReference>
<dbReference type="RefSeq" id="WP_053993221.1">
    <property type="nucleotide sequence ID" value="NZ_CP065643.1"/>
</dbReference>
<proteinExistence type="predicted"/>
<dbReference type="InterPro" id="IPR003680">
    <property type="entry name" value="Flavodoxin_fold"/>
</dbReference>
<name>A0A0M9DMP1_9BACI</name>
<evidence type="ECO:0000256" key="1">
    <source>
        <dbReference type="ARBA" id="ARBA00023002"/>
    </source>
</evidence>
<dbReference type="GO" id="GO:0009055">
    <property type="term" value="F:electron transfer activity"/>
    <property type="evidence" value="ECO:0007669"/>
    <property type="project" value="TreeGrafter"/>
</dbReference>
<dbReference type="Proteomes" id="UP000037977">
    <property type="component" value="Unassembled WGS sequence"/>
</dbReference>
<dbReference type="PANTHER" id="PTHR47307">
    <property type="entry name" value="GLUTATHIONE-REGULATED POTASSIUM-EFFLUX SYSTEM ANCILLARY PROTEIN KEFG"/>
    <property type="match status" value="1"/>
</dbReference>
<evidence type="ECO:0000259" key="2">
    <source>
        <dbReference type="Pfam" id="PF02525"/>
    </source>
</evidence>
<protein>
    <submittedName>
        <fullName evidence="3">General stress protein</fullName>
    </submittedName>
</protein>
<keyword evidence="4" id="KW-1185">Reference proteome</keyword>
<dbReference type="InterPro" id="IPR029039">
    <property type="entry name" value="Flavoprotein-like_sf"/>
</dbReference>
<feature type="domain" description="Flavodoxin-like fold" evidence="2">
    <location>
        <begin position="3"/>
        <end position="173"/>
    </location>
</feature>
<dbReference type="Gene3D" id="3.40.50.360">
    <property type="match status" value="1"/>
</dbReference>
<dbReference type="EMBL" id="LGCI01000002">
    <property type="protein sequence ID" value="KOY84029.1"/>
    <property type="molecule type" value="Genomic_DNA"/>
</dbReference>
<dbReference type="STRING" id="33935.ADM90_01045"/>
<sequence>MKETLVILAHPNIETSTINRRWKEAIEQQLPNVKIRDLYSLYGQNFQIDVQAEQDACEQAERIVWQFPFYWYSCPPLLKKWIDDVLTDQWAYGKDGDRLHGKELLLAFSTGSGAERYHREGRNKYTVEELIFPFRATSNLIGTTFLPPYYFNGAYVATEEDIQTSIAHYMERLRM</sequence>
<gene>
    <name evidence="3" type="ORF">ADM90_01045</name>
</gene>
<reference evidence="3 4" key="1">
    <citation type="submission" date="2015-07" db="EMBL/GenBank/DDBJ databases">
        <title>Genome sequencing project for genomic taxonomy and phylogenomics of Bacillus-like bacteria.</title>
        <authorList>
            <person name="Liu B."/>
            <person name="Wang J."/>
            <person name="Zhu Y."/>
            <person name="Liu G."/>
            <person name="Chen Q."/>
            <person name="Chen Z."/>
            <person name="Che J."/>
            <person name="Ge C."/>
            <person name="Shi H."/>
            <person name="Pan Z."/>
            <person name="Liu X."/>
        </authorList>
    </citation>
    <scope>NUCLEOTIDE SEQUENCE [LARGE SCALE GENOMIC DNA]</scope>
    <source>
        <strain evidence="3 4">DSM 54</strain>
    </source>
</reference>
<dbReference type="OrthoDB" id="9798454at2"/>
<dbReference type="PANTHER" id="PTHR47307:SF1">
    <property type="entry name" value="GLUTATHIONE-REGULATED POTASSIUM-EFFLUX SYSTEM ANCILLARY PROTEIN KEFG"/>
    <property type="match status" value="1"/>
</dbReference>
<accession>A0A0M9DMP1</accession>
<dbReference type="GO" id="GO:0010181">
    <property type="term" value="F:FMN binding"/>
    <property type="evidence" value="ECO:0007669"/>
    <property type="project" value="TreeGrafter"/>
</dbReference>
<evidence type="ECO:0000313" key="3">
    <source>
        <dbReference type="EMBL" id="KOY84029.1"/>
    </source>
</evidence>
<dbReference type="PATRIC" id="fig|33935.3.peg.3053"/>
<organism evidence="3 4">
    <name type="scientific">Lysinibacillus macroides</name>
    <dbReference type="NCBI Taxonomy" id="33935"/>
    <lineage>
        <taxon>Bacteria</taxon>
        <taxon>Bacillati</taxon>
        <taxon>Bacillota</taxon>
        <taxon>Bacilli</taxon>
        <taxon>Bacillales</taxon>
        <taxon>Bacillaceae</taxon>
        <taxon>Lysinibacillus</taxon>
    </lineage>
</organism>
<evidence type="ECO:0000313" key="4">
    <source>
        <dbReference type="Proteomes" id="UP000037977"/>
    </source>
</evidence>
<dbReference type="InterPro" id="IPR046980">
    <property type="entry name" value="KefG/KefF"/>
</dbReference>
<keyword evidence="1" id="KW-0560">Oxidoreductase</keyword>
<dbReference type="SUPFAM" id="SSF52218">
    <property type="entry name" value="Flavoproteins"/>
    <property type="match status" value="1"/>
</dbReference>
<dbReference type="AlphaFoldDB" id="A0A0M9DMP1"/>
<dbReference type="GO" id="GO:0003955">
    <property type="term" value="F:NAD(P)H dehydrogenase (quinone) activity"/>
    <property type="evidence" value="ECO:0007669"/>
    <property type="project" value="TreeGrafter"/>
</dbReference>